<dbReference type="Pfam" id="PF08030">
    <property type="entry name" value="NAD_binding_6"/>
    <property type="match status" value="1"/>
</dbReference>
<keyword evidence="2" id="KW-0560">Oxidoreductase</keyword>
<feature type="domain" description="Ferric reductase NAD binding" evidence="3">
    <location>
        <begin position="91"/>
        <end position="229"/>
    </location>
</feature>
<evidence type="ECO:0000256" key="2">
    <source>
        <dbReference type="ARBA" id="ARBA00023002"/>
    </source>
</evidence>
<dbReference type="InterPro" id="IPR013121">
    <property type="entry name" value="Fe_red_NAD-bd_6"/>
</dbReference>
<dbReference type="EMBL" id="JAWDJX010000166">
    <property type="protein sequence ID" value="KAK3045702.1"/>
    <property type="molecule type" value="Genomic_DNA"/>
</dbReference>
<evidence type="ECO:0000313" key="5">
    <source>
        <dbReference type="Proteomes" id="UP001271007"/>
    </source>
</evidence>
<evidence type="ECO:0000256" key="1">
    <source>
        <dbReference type="ARBA" id="ARBA00022448"/>
    </source>
</evidence>
<protein>
    <recommendedName>
        <fullName evidence="3">Ferric reductase NAD binding domain-containing protein</fullName>
    </recommendedName>
</protein>
<evidence type="ECO:0000313" key="4">
    <source>
        <dbReference type="EMBL" id="KAK3045702.1"/>
    </source>
</evidence>
<proteinExistence type="predicted"/>
<dbReference type="PANTHER" id="PTHR32361">
    <property type="entry name" value="FERRIC/CUPRIC REDUCTASE TRANSMEMBRANE COMPONENT"/>
    <property type="match status" value="1"/>
</dbReference>
<name>A0AAJ0G6J8_9PEZI</name>
<evidence type="ECO:0000259" key="3">
    <source>
        <dbReference type="Pfam" id="PF08030"/>
    </source>
</evidence>
<dbReference type="Proteomes" id="UP001271007">
    <property type="component" value="Unassembled WGS sequence"/>
</dbReference>
<comment type="caution">
    <text evidence="4">The sequence shown here is derived from an EMBL/GenBank/DDBJ whole genome shotgun (WGS) entry which is preliminary data.</text>
</comment>
<dbReference type="PANTHER" id="PTHR32361:SF26">
    <property type="entry name" value="FAD-BINDING 8 DOMAIN-CONTAINING PROTEIN-RELATED"/>
    <property type="match status" value="1"/>
</dbReference>
<organism evidence="4 5">
    <name type="scientific">Extremus antarcticus</name>
    <dbReference type="NCBI Taxonomy" id="702011"/>
    <lineage>
        <taxon>Eukaryota</taxon>
        <taxon>Fungi</taxon>
        <taxon>Dikarya</taxon>
        <taxon>Ascomycota</taxon>
        <taxon>Pezizomycotina</taxon>
        <taxon>Dothideomycetes</taxon>
        <taxon>Dothideomycetidae</taxon>
        <taxon>Mycosphaerellales</taxon>
        <taxon>Extremaceae</taxon>
        <taxon>Extremus</taxon>
    </lineage>
</organism>
<dbReference type="AlphaFoldDB" id="A0AAJ0G6J8"/>
<dbReference type="InterPro" id="IPR039261">
    <property type="entry name" value="FNR_nucleotide-bd"/>
</dbReference>
<accession>A0AAJ0G6J8</accession>
<gene>
    <name evidence="4" type="ORF">LTR09_012747</name>
</gene>
<dbReference type="GO" id="GO:0000293">
    <property type="term" value="F:ferric-chelate reductase activity"/>
    <property type="evidence" value="ECO:0007669"/>
    <property type="project" value="TreeGrafter"/>
</dbReference>
<dbReference type="GO" id="GO:0006879">
    <property type="term" value="P:intracellular iron ion homeostasis"/>
    <property type="evidence" value="ECO:0007669"/>
    <property type="project" value="TreeGrafter"/>
</dbReference>
<dbReference type="CDD" id="cd06186">
    <property type="entry name" value="NOX_Duox_like_FAD_NADP"/>
    <property type="match status" value="1"/>
</dbReference>
<keyword evidence="5" id="KW-1185">Reference proteome</keyword>
<dbReference type="GO" id="GO:0015677">
    <property type="term" value="P:copper ion import"/>
    <property type="evidence" value="ECO:0007669"/>
    <property type="project" value="TreeGrafter"/>
</dbReference>
<sequence length="260" mass="29493">MKSASIFQRHPFVITWWEGGGAVGETDEAKGREDNESTGYRNNAGKAQVVYVMIDPQRGWTRNVTSNDSAFENQVAWLDGPFGSPYRLEEYSTVVLFASGNGIFAQLPLLKDLASGLKASAIRTRRVKLVWQAESSNEQLQEWMHEILRDEQLDNDVLDICIHAPMSAEQLEAHQYLKNQKVYKKSRCVKIVYDVPDVEGYLQRELKDSKESTAVTVSGHGQLRHDVRRGVIQAEGHNVRLFELDYQPVYKNKHRGGTVV</sequence>
<dbReference type="GO" id="GO:0005886">
    <property type="term" value="C:plasma membrane"/>
    <property type="evidence" value="ECO:0007669"/>
    <property type="project" value="TreeGrafter"/>
</dbReference>
<dbReference type="GO" id="GO:0006826">
    <property type="term" value="P:iron ion transport"/>
    <property type="evidence" value="ECO:0007669"/>
    <property type="project" value="TreeGrafter"/>
</dbReference>
<reference evidence="4" key="1">
    <citation type="submission" date="2023-04" db="EMBL/GenBank/DDBJ databases">
        <title>Black Yeasts Isolated from many extreme environments.</title>
        <authorList>
            <person name="Coleine C."/>
            <person name="Stajich J.E."/>
            <person name="Selbmann L."/>
        </authorList>
    </citation>
    <scope>NUCLEOTIDE SEQUENCE</scope>
    <source>
        <strain evidence="4">CCFEE 5312</strain>
    </source>
</reference>
<keyword evidence="1" id="KW-0813">Transport</keyword>
<dbReference type="Gene3D" id="3.40.50.80">
    <property type="entry name" value="Nucleotide-binding domain of ferredoxin-NADP reductase (FNR) module"/>
    <property type="match status" value="1"/>
</dbReference>
<dbReference type="InterPro" id="IPR051410">
    <property type="entry name" value="Ferric/Cupric_Reductase"/>
</dbReference>
<dbReference type="SUPFAM" id="SSF52343">
    <property type="entry name" value="Ferredoxin reductase-like, C-terminal NADP-linked domain"/>
    <property type="match status" value="1"/>
</dbReference>